<name>A0ABM1KUW0_GEKJA</name>
<organism evidence="4 5">
    <name type="scientific">Gekko japonicus</name>
    <name type="common">Schlegel's Japanese gecko</name>
    <dbReference type="NCBI Taxonomy" id="146911"/>
    <lineage>
        <taxon>Eukaryota</taxon>
        <taxon>Metazoa</taxon>
        <taxon>Chordata</taxon>
        <taxon>Craniata</taxon>
        <taxon>Vertebrata</taxon>
        <taxon>Euteleostomi</taxon>
        <taxon>Lepidosauria</taxon>
        <taxon>Squamata</taxon>
        <taxon>Bifurcata</taxon>
        <taxon>Gekkota</taxon>
        <taxon>Gekkonidae</taxon>
        <taxon>Gekkoninae</taxon>
        <taxon>Gekko</taxon>
    </lineage>
</organism>
<dbReference type="Pfam" id="PF13837">
    <property type="entry name" value="Myb_DNA-bind_4"/>
    <property type="match status" value="1"/>
</dbReference>
<keyword evidence="2" id="KW-0812">Transmembrane</keyword>
<keyword evidence="4" id="KW-1185">Reference proteome</keyword>
<evidence type="ECO:0000313" key="4">
    <source>
        <dbReference type="Proteomes" id="UP000694871"/>
    </source>
</evidence>
<accession>A0ABM1KUW0</accession>
<keyword evidence="2" id="KW-1133">Transmembrane helix</keyword>
<dbReference type="InterPro" id="IPR044822">
    <property type="entry name" value="Myb_DNA-bind_4"/>
</dbReference>
<feature type="non-terminal residue" evidence="5">
    <location>
        <position position="271"/>
    </location>
</feature>
<evidence type="ECO:0000313" key="5">
    <source>
        <dbReference type="RefSeq" id="XP_015277497.1"/>
    </source>
</evidence>
<feature type="transmembrane region" description="Helical" evidence="2">
    <location>
        <begin position="64"/>
        <end position="84"/>
    </location>
</feature>
<evidence type="ECO:0000256" key="2">
    <source>
        <dbReference type="SAM" id="Phobius"/>
    </source>
</evidence>
<gene>
    <name evidence="5" type="primary">LOC107119523</name>
</gene>
<dbReference type="Gene3D" id="1.10.10.60">
    <property type="entry name" value="Homeodomain-like"/>
    <property type="match status" value="1"/>
</dbReference>
<feature type="compositionally biased region" description="Basic and acidic residues" evidence="1">
    <location>
        <begin position="10"/>
        <end position="21"/>
    </location>
</feature>
<reference evidence="5" key="1">
    <citation type="submission" date="2025-08" db="UniProtKB">
        <authorList>
            <consortium name="RefSeq"/>
        </authorList>
    </citation>
    <scope>IDENTIFICATION</scope>
</reference>
<proteinExistence type="predicted"/>
<feature type="region of interest" description="Disordered" evidence="1">
    <location>
        <begin position="220"/>
        <end position="271"/>
    </location>
</feature>
<evidence type="ECO:0000259" key="3">
    <source>
        <dbReference type="Pfam" id="PF13837"/>
    </source>
</evidence>
<feature type="domain" description="Myb/SANT-like DNA-binding" evidence="3">
    <location>
        <begin position="118"/>
        <end position="208"/>
    </location>
</feature>
<dbReference type="GeneID" id="107119523"/>
<dbReference type="Proteomes" id="UP000694871">
    <property type="component" value="Unplaced"/>
</dbReference>
<protein>
    <submittedName>
        <fullName evidence="5">Uncharacterized protein LOC107119523</fullName>
    </submittedName>
</protein>
<evidence type="ECO:0000256" key="1">
    <source>
        <dbReference type="SAM" id="MobiDB-lite"/>
    </source>
</evidence>
<keyword evidence="2" id="KW-0472">Membrane</keyword>
<feature type="region of interest" description="Disordered" evidence="1">
    <location>
        <begin position="1"/>
        <end position="44"/>
    </location>
</feature>
<dbReference type="RefSeq" id="XP_015277497.1">
    <property type="nucleotide sequence ID" value="XM_015422011.1"/>
</dbReference>
<sequence length="271" mass="29992">MGAKPARLWAPERADRPERKLLPARGGSGPGRRAGRPPPGADKAAREGSGLLLLLLLPAAPGPAMAICVLVWASVVGFLLFLLVRFARYSDGDFTLQWLEWRGKKPGAMAAPQRRGAFWSDEEVEAMLHILIEGRMGPQVMPSTHLKNMRLFSRVAMSLGARGHHRSGDQVCSKFKRIKGDFYNAMEAFRGLPPAHSRPPYFNLLEELWIQADQPHWTHRRHAAARQGTWEARAQQQVQEKEEEAEEEQGAAAAENPPPPGQEAPAAEGMH</sequence>